<evidence type="ECO:0008006" key="4">
    <source>
        <dbReference type="Google" id="ProtNLM"/>
    </source>
</evidence>
<evidence type="ECO:0000313" key="2">
    <source>
        <dbReference type="EMBL" id="MFJ2823275.1"/>
    </source>
</evidence>
<reference evidence="2 3" key="1">
    <citation type="submission" date="2024-10" db="EMBL/GenBank/DDBJ databases">
        <title>The Natural Products Discovery Center: Release of the First 8490 Sequenced Strains for Exploring Actinobacteria Biosynthetic Diversity.</title>
        <authorList>
            <person name="Kalkreuter E."/>
            <person name="Kautsar S.A."/>
            <person name="Yang D."/>
            <person name="Bader C.D."/>
            <person name="Teijaro C.N."/>
            <person name="Fluegel L."/>
            <person name="Davis C.M."/>
            <person name="Simpson J.R."/>
            <person name="Lauterbach L."/>
            <person name="Steele A.D."/>
            <person name="Gui C."/>
            <person name="Meng S."/>
            <person name="Li G."/>
            <person name="Viehrig K."/>
            <person name="Ye F."/>
            <person name="Su P."/>
            <person name="Kiefer A.F."/>
            <person name="Nichols A."/>
            <person name="Cepeda A.J."/>
            <person name="Yan W."/>
            <person name="Fan B."/>
            <person name="Jiang Y."/>
            <person name="Adhikari A."/>
            <person name="Zheng C.-J."/>
            <person name="Schuster L."/>
            <person name="Cowan T.M."/>
            <person name="Smanski M.J."/>
            <person name="Chevrette M.G."/>
            <person name="De Carvalho L.P.S."/>
            <person name="Shen B."/>
        </authorList>
    </citation>
    <scope>NUCLEOTIDE SEQUENCE [LARGE SCALE GENOMIC DNA]</scope>
    <source>
        <strain evidence="2 3">NPDC087220</strain>
    </source>
</reference>
<dbReference type="RefSeq" id="WP_402382590.1">
    <property type="nucleotide sequence ID" value="NZ_JBIUYY010000008.1"/>
</dbReference>
<keyword evidence="3" id="KW-1185">Reference proteome</keyword>
<keyword evidence="1" id="KW-1133">Transmembrane helix</keyword>
<proteinExistence type="predicted"/>
<organism evidence="2 3">
    <name type="scientific">Streptomyces toxytricini</name>
    <name type="common">Actinomyces toxytricini</name>
    <dbReference type="NCBI Taxonomy" id="67369"/>
    <lineage>
        <taxon>Bacteria</taxon>
        <taxon>Bacillati</taxon>
        <taxon>Actinomycetota</taxon>
        <taxon>Actinomycetes</taxon>
        <taxon>Kitasatosporales</taxon>
        <taxon>Streptomycetaceae</taxon>
        <taxon>Streptomyces</taxon>
    </lineage>
</organism>
<comment type="caution">
    <text evidence="2">The sequence shown here is derived from an EMBL/GenBank/DDBJ whole genome shotgun (WGS) entry which is preliminary data.</text>
</comment>
<evidence type="ECO:0000313" key="3">
    <source>
        <dbReference type="Proteomes" id="UP001617351"/>
    </source>
</evidence>
<dbReference type="EMBL" id="JBIUYY010000008">
    <property type="protein sequence ID" value="MFJ2823275.1"/>
    <property type="molecule type" value="Genomic_DNA"/>
</dbReference>
<sequence length="142" mass="15196">MPKGTRVRRTRTTPLRDMGGYAVDGQRLVRITLALMLYGWAVAAGVFVLGRARAVWAAVPYITVTFTGLAFALALVMLHRATWAALLSLAGLAAMVAGAANGSTTPLVFGAAMWSALAAAAGRRGYHRRRRGIKAPWWDSLV</sequence>
<keyword evidence="1" id="KW-0472">Membrane</keyword>
<gene>
    <name evidence="2" type="ORF">ACIO7M_19475</name>
</gene>
<feature type="transmembrane region" description="Helical" evidence="1">
    <location>
        <begin position="83"/>
        <end position="101"/>
    </location>
</feature>
<feature type="transmembrane region" description="Helical" evidence="1">
    <location>
        <begin position="28"/>
        <end position="49"/>
    </location>
</feature>
<keyword evidence="1" id="KW-0812">Transmembrane</keyword>
<protein>
    <recommendedName>
        <fullName evidence="4">Integral membrane protein</fullName>
    </recommendedName>
</protein>
<feature type="transmembrane region" description="Helical" evidence="1">
    <location>
        <begin position="107"/>
        <end position="126"/>
    </location>
</feature>
<dbReference type="Proteomes" id="UP001617351">
    <property type="component" value="Unassembled WGS sequence"/>
</dbReference>
<feature type="transmembrane region" description="Helical" evidence="1">
    <location>
        <begin position="55"/>
        <end position="76"/>
    </location>
</feature>
<name>A0ABW8EJ60_STRT5</name>
<accession>A0ABW8EJ60</accession>
<evidence type="ECO:0000256" key="1">
    <source>
        <dbReference type="SAM" id="Phobius"/>
    </source>
</evidence>